<evidence type="ECO:0000259" key="2">
    <source>
        <dbReference type="Pfam" id="PF04937"/>
    </source>
</evidence>
<keyword evidence="4" id="KW-1185">Reference proteome</keyword>
<dbReference type="AlphaFoldDB" id="A0A8T2TL70"/>
<dbReference type="OMA" id="NIMAIDR"/>
<dbReference type="PANTHER" id="PTHR32166">
    <property type="entry name" value="OSJNBA0013A04.12 PROTEIN"/>
    <property type="match status" value="1"/>
</dbReference>
<dbReference type="SUPFAM" id="SSF53098">
    <property type="entry name" value="Ribonuclease H-like"/>
    <property type="match status" value="1"/>
</dbReference>
<feature type="compositionally biased region" description="Basic and acidic residues" evidence="1">
    <location>
        <begin position="60"/>
        <end position="83"/>
    </location>
</feature>
<sequence>MCKYCGRTFCTTTTHVIRHVSGLGGMGISACPQVPSEIAQAEMDSAFGISSVSQPIGTSEKGRTCSQRDIESESSEPIRDEPPLQRPRSGSLHLSFLTVGLQRQRQKAAEIEISRCILECNLSFNVVRTDAWKRMVRSIAQYHKLRGPMLLEERARIDVLLEPIRIGWKMYGCSILSDGWSDIRRRHIINIMAIDRSAVGTRITGEYIYEHIKCAIEEVGAENVVQVITDNASNCKRLGELVESEYPFIIWTPCTTHSIDLLFEDIGKLTWVAPILVDAKRIISFIRKNHHALNLFRSYSEKELVRISETRFGYIFYVLTRLYDCMDALRMTAIDRRWSSMPRGLTEASKYVQRKILDMDFWSEIETLIPVLKSIHIVLRIVDMEGSTMGLVYHLYMHMRRAIASVTCLSSSRWDFLSHPIHGFAALLHPYFKSPELWSEASLRQMKDLYMERIMTPDEQDSYASPCERNWSGFSLVHTKLRNRLSVAQLESVVFCKANLRLLQNSSVHDEQDEIYRLLHSELETFDRRVTRSRSRSLARGIDTEVVADVPSTSTAPSTSRGQRCKMRPRRRGDPVPLEDDIQDPDELFAGVSVDPSIMLVPEVKTSEASSSEESLSLDDSTESED</sequence>
<dbReference type="EMBL" id="CM035417">
    <property type="protein sequence ID" value="KAH7422563.1"/>
    <property type="molecule type" value="Genomic_DNA"/>
</dbReference>
<dbReference type="PROSITE" id="PS51257">
    <property type="entry name" value="PROKAR_LIPOPROTEIN"/>
    <property type="match status" value="1"/>
</dbReference>
<organism evidence="3 4">
    <name type="scientific">Ceratopteris richardii</name>
    <name type="common">Triangle waterfern</name>
    <dbReference type="NCBI Taxonomy" id="49495"/>
    <lineage>
        <taxon>Eukaryota</taxon>
        <taxon>Viridiplantae</taxon>
        <taxon>Streptophyta</taxon>
        <taxon>Embryophyta</taxon>
        <taxon>Tracheophyta</taxon>
        <taxon>Polypodiopsida</taxon>
        <taxon>Polypodiidae</taxon>
        <taxon>Polypodiales</taxon>
        <taxon>Pteridineae</taxon>
        <taxon>Pteridaceae</taxon>
        <taxon>Parkerioideae</taxon>
        <taxon>Ceratopteris</taxon>
    </lineage>
</organism>
<dbReference type="Pfam" id="PF04937">
    <property type="entry name" value="DUF659"/>
    <property type="match status" value="1"/>
</dbReference>
<feature type="region of interest" description="Disordered" evidence="1">
    <location>
        <begin position="549"/>
        <end position="626"/>
    </location>
</feature>
<evidence type="ECO:0000256" key="1">
    <source>
        <dbReference type="SAM" id="MobiDB-lite"/>
    </source>
</evidence>
<reference evidence="3" key="1">
    <citation type="submission" date="2021-08" db="EMBL/GenBank/DDBJ databases">
        <title>WGS assembly of Ceratopteris richardii.</title>
        <authorList>
            <person name="Marchant D.B."/>
            <person name="Chen G."/>
            <person name="Jenkins J."/>
            <person name="Shu S."/>
            <person name="Leebens-Mack J."/>
            <person name="Grimwood J."/>
            <person name="Schmutz J."/>
            <person name="Soltis P."/>
            <person name="Soltis D."/>
            <person name="Chen Z.-H."/>
        </authorList>
    </citation>
    <scope>NUCLEOTIDE SEQUENCE</scope>
    <source>
        <strain evidence="3">Whitten #5841</strain>
        <tissue evidence="3">Leaf</tissue>
    </source>
</reference>
<feature type="compositionally biased region" description="Polar residues" evidence="1">
    <location>
        <begin position="551"/>
        <end position="562"/>
    </location>
</feature>
<dbReference type="InterPro" id="IPR007021">
    <property type="entry name" value="DUF659"/>
</dbReference>
<name>A0A8T2TL70_CERRI</name>
<gene>
    <name evidence="3" type="ORF">KP509_12G014500</name>
</gene>
<comment type="caution">
    <text evidence="3">The sequence shown here is derived from an EMBL/GenBank/DDBJ whole genome shotgun (WGS) entry which is preliminary data.</text>
</comment>
<feature type="compositionally biased region" description="Acidic residues" evidence="1">
    <location>
        <begin position="577"/>
        <end position="587"/>
    </location>
</feature>
<evidence type="ECO:0000313" key="4">
    <source>
        <dbReference type="Proteomes" id="UP000825935"/>
    </source>
</evidence>
<feature type="compositionally biased region" description="Acidic residues" evidence="1">
    <location>
        <begin position="616"/>
        <end position="626"/>
    </location>
</feature>
<dbReference type="PANTHER" id="PTHR32166:SF123">
    <property type="entry name" value="BED-TYPE DOMAIN-CONTAINING PROTEIN"/>
    <property type="match status" value="1"/>
</dbReference>
<proteinExistence type="predicted"/>
<dbReference type="InterPro" id="IPR012337">
    <property type="entry name" value="RNaseH-like_sf"/>
</dbReference>
<protein>
    <recommendedName>
        <fullName evidence="2">DUF659 domain-containing protein</fullName>
    </recommendedName>
</protein>
<evidence type="ECO:0000313" key="3">
    <source>
        <dbReference type="EMBL" id="KAH7422563.1"/>
    </source>
</evidence>
<feature type="domain" description="DUF659" evidence="2">
    <location>
        <begin position="141"/>
        <end position="282"/>
    </location>
</feature>
<feature type="region of interest" description="Disordered" evidence="1">
    <location>
        <begin position="51"/>
        <end position="90"/>
    </location>
</feature>
<dbReference type="OrthoDB" id="1936364at2759"/>
<accession>A0A8T2TL70</accession>
<dbReference type="Proteomes" id="UP000825935">
    <property type="component" value="Chromosome 12"/>
</dbReference>